<protein>
    <recommendedName>
        <fullName evidence="2">ubiquitinyl hydrolase 1</fullName>
        <ecNumber evidence="2">3.4.19.12</ecNumber>
    </recommendedName>
</protein>
<keyword evidence="7" id="KW-0418">Kinase</keyword>
<dbReference type="Gene3D" id="1.10.510.10">
    <property type="entry name" value="Transferase(Phosphotransferase) domain 1"/>
    <property type="match status" value="1"/>
</dbReference>
<evidence type="ECO:0000256" key="2">
    <source>
        <dbReference type="ARBA" id="ARBA00012759"/>
    </source>
</evidence>
<dbReference type="PROSITE" id="PS50011">
    <property type="entry name" value="PROTEIN_KINASE_DOM"/>
    <property type="match status" value="1"/>
</dbReference>
<name>A0ABP0KXN1_9DINO</name>
<evidence type="ECO:0000256" key="1">
    <source>
        <dbReference type="ARBA" id="ARBA00000707"/>
    </source>
</evidence>
<dbReference type="Proteomes" id="UP001642464">
    <property type="component" value="Unassembled WGS sequence"/>
</dbReference>
<comment type="caution">
    <text evidence="7">The sequence shown here is derived from an EMBL/GenBank/DDBJ whole genome shotgun (WGS) entry which is preliminary data.</text>
</comment>
<evidence type="ECO:0000256" key="4">
    <source>
        <dbReference type="ARBA" id="ARBA00022786"/>
    </source>
</evidence>
<evidence type="ECO:0000259" key="6">
    <source>
        <dbReference type="PROSITE" id="PS50011"/>
    </source>
</evidence>
<proteinExistence type="predicted"/>
<dbReference type="EC" id="3.4.19.12" evidence="2"/>
<evidence type="ECO:0000256" key="5">
    <source>
        <dbReference type="ARBA" id="ARBA00022801"/>
    </source>
</evidence>
<keyword evidence="3" id="KW-0645">Protease</keyword>
<dbReference type="EMBL" id="CAXAMM010013336">
    <property type="protein sequence ID" value="CAK9031129.1"/>
    <property type="molecule type" value="Genomic_DNA"/>
</dbReference>
<dbReference type="Gene3D" id="3.90.70.40">
    <property type="match status" value="1"/>
</dbReference>
<evidence type="ECO:0000256" key="3">
    <source>
        <dbReference type="ARBA" id="ARBA00022670"/>
    </source>
</evidence>
<dbReference type="InterPro" id="IPR000719">
    <property type="entry name" value="Prot_kinase_dom"/>
</dbReference>
<dbReference type="Pfam" id="PF02099">
    <property type="entry name" value="Josephin"/>
    <property type="match status" value="1"/>
</dbReference>
<dbReference type="SUPFAM" id="SSF56112">
    <property type="entry name" value="Protein kinase-like (PK-like)"/>
    <property type="match status" value="1"/>
</dbReference>
<organism evidence="7 8">
    <name type="scientific">Durusdinium trenchii</name>
    <dbReference type="NCBI Taxonomy" id="1381693"/>
    <lineage>
        <taxon>Eukaryota</taxon>
        <taxon>Sar</taxon>
        <taxon>Alveolata</taxon>
        <taxon>Dinophyceae</taxon>
        <taxon>Suessiales</taxon>
        <taxon>Symbiodiniaceae</taxon>
        <taxon>Durusdinium</taxon>
    </lineage>
</organism>
<feature type="domain" description="Protein kinase" evidence="6">
    <location>
        <begin position="148"/>
        <end position="465"/>
    </location>
</feature>
<keyword evidence="4" id="KW-0833">Ubl conjugation pathway</keyword>
<keyword evidence="7" id="KW-0808">Transferase</keyword>
<dbReference type="InterPro" id="IPR011009">
    <property type="entry name" value="Kinase-like_dom_sf"/>
</dbReference>
<sequence>MAKVSGQSASLGPSRPAPPFGLGVTCRVLGFWGSSGEEIREELRWDGTQYLCSLEVPPGEDAMFQIDVEGVGRMYPSLEGANPGLRHELLGPEPLTEEASWFLDSVRRPRRGTVFVACPRGCAAALGWRFDGEEIPRETEDWHEMGPWLISSHIGQGKQGAVVCTGRWPGAGLGGVVAVKYPVEPEELKLYARVHDLAGLPDLVDFGRLPKHSEKTGYYMAMSKSEPCLDILLRGQLHIHDPTPQILGRISWPVVAGMGLRLLRTLEAIHLRGWSIQGGSQVLPSEPQSEPRQGNVLLHRRAPHVQLIDLGRAGDKGRTSFEPGQGGMRDYMSIKHLGVSRSGLEGGRRTSADDVESLGWFLLRLLLGRCPWSAKVKPHPSETWEEGGARVAREKLRFLEEGGLKRFAPECRFCPPFLMSFLRRARSAAGHELAPAEYDALAELLVKGTDVQGPLELESKLEQWVSGYYAARDAGILKKGMWPYAGGLGGLVRFSSEQFARVLTRTEASTFLTQDGTWYSVQVLYTALFSAGYTLDIDNPIHTAASLENCIGCIQNWQNAHWVAYTMVGEEIFLCDSLKPRPEKISAAALAATSYLLPPKLARSFKALCERGPSSCKAITKVCAGLVLRLTGEKVEIDERVPRRLQMRSRPMIWMELDPLWSPGLPDVLLKPGWVLAVGPPPTGAARGNGADVGVRGWGEVSWTPAESESGGEPAHVVVNYTSKLEAFSEYLAFWEKLGANSRLRKSAKPAGLRAGMGGHLPARRWSGPLPHVPAVPSDGCLPAVPSAPVDASKDAADVVGIGWGHQQPSKQVSGGQKLRSTPCSLVPSGNKQRCEDDGVPSITENRGQCQMCRQMHILVDQGRSVGS</sequence>
<dbReference type="InterPro" id="IPR006155">
    <property type="entry name" value="Josephin"/>
</dbReference>
<comment type="catalytic activity">
    <reaction evidence="1">
        <text>Thiol-dependent hydrolysis of ester, thioester, amide, peptide and isopeptide bonds formed by the C-terminal Gly of ubiquitin (a 76-residue protein attached to proteins as an intracellular targeting signal).</text>
        <dbReference type="EC" id="3.4.19.12"/>
    </reaction>
</comment>
<reference evidence="7 8" key="1">
    <citation type="submission" date="2024-02" db="EMBL/GenBank/DDBJ databases">
        <authorList>
            <person name="Chen Y."/>
            <person name="Shah S."/>
            <person name="Dougan E. K."/>
            <person name="Thang M."/>
            <person name="Chan C."/>
        </authorList>
    </citation>
    <scope>NUCLEOTIDE SEQUENCE [LARGE SCALE GENOMIC DNA]</scope>
</reference>
<gene>
    <name evidence="7" type="ORF">SCF082_LOCUS19513</name>
</gene>
<keyword evidence="5" id="KW-0378">Hydrolase</keyword>
<evidence type="ECO:0000313" key="7">
    <source>
        <dbReference type="EMBL" id="CAK9031129.1"/>
    </source>
</evidence>
<accession>A0ABP0KXN1</accession>
<keyword evidence="8" id="KW-1185">Reference proteome</keyword>
<dbReference type="GO" id="GO:0016301">
    <property type="term" value="F:kinase activity"/>
    <property type="evidence" value="ECO:0007669"/>
    <property type="project" value="UniProtKB-KW"/>
</dbReference>
<evidence type="ECO:0000313" key="8">
    <source>
        <dbReference type="Proteomes" id="UP001642464"/>
    </source>
</evidence>